<dbReference type="Gene3D" id="3.40.50.1390">
    <property type="entry name" value="Resolvase, N-terminal catalytic domain"/>
    <property type="match status" value="1"/>
</dbReference>
<dbReference type="InterPro" id="IPR006119">
    <property type="entry name" value="Resolv_N"/>
</dbReference>
<keyword evidence="2" id="KW-0233">DNA recombination</keyword>
<dbReference type="EMBL" id="DQAY01000065">
    <property type="protein sequence ID" value="HCO23641.1"/>
    <property type="molecule type" value="Genomic_DNA"/>
</dbReference>
<dbReference type="GO" id="GO:0000150">
    <property type="term" value="F:DNA strand exchange activity"/>
    <property type="evidence" value="ECO:0007669"/>
    <property type="project" value="InterPro"/>
</dbReference>
<evidence type="ECO:0000259" key="3">
    <source>
        <dbReference type="SMART" id="SM00857"/>
    </source>
</evidence>
<feature type="domain" description="Resolvase/invertase-type recombinase catalytic" evidence="3">
    <location>
        <begin position="9"/>
        <end position="180"/>
    </location>
</feature>
<dbReference type="InterPro" id="IPR036162">
    <property type="entry name" value="Resolvase-like_N_sf"/>
</dbReference>
<dbReference type="InterPro" id="IPR038109">
    <property type="entry name" value="DNA_bind_recomb_sf"/>
</dbReference>
<evidence type="ECO:0000256" key="2">
    <source>
        <dbReference type="ARBA" id="ARBA00023172"/>
    </source>
</evidence>
<dbReference type="SMART" id="SM00857">
    <property type="entry name" value="Resolvase"/>
    <property type="match status" value="1"/>
</dbReference>
<dbReference type="PANTHER" id="PTHR30461">
    <property type="entry name" value="DNA-INVERTASE FROM LAMBDOID PROPHAGE"/>
    <property type="match status" value="1"/>
</dbReference>
<dbReference type="SUPFAM" id="SSF53041">
    <property type="entry name" value="Resolvase-like"/>
    <property type="match status" value="1"/>
</dbReference>
<sequence length="568" mass="64217">MTVRCKNRGLIYLRKSSAPQETSLEKQLTWALDATAQEGVAVDACLADMLHMQAHGLHSYKSIRLDDAITGSDLRRPGLVALVEDATNDTSISYIFVYKRNRLGRPDSPVDMMAIEDSLLRQGITIVRSDGTAKPLPGGEAGIDELVKMLVEYWMSGRDLRELSEQMIRTQTQLAQKGYWAGGNAPYGFARALVNQQGDVLEILPKGKKVRQAGCHIVLVPDDEKKIGIWIDILRLKEQGMSYKKIAQHLNEQKIPSPAAGTMRTDHRIRHKVSGKWTHTTVRSLCLNRTIMGILDYGRRSEGKFRRFSPDGPRLLAESDRKADGTNKRIFNDPSLVVSAPLLHEAKFELDRWEKIQEQIRERGKSQQGRSKPRDPARYPLACRVIDLTEGCGSVMYARTSGKRRQYVCGRYMTSNGVECHHNNVDAEAMLRFTLGTLTELIDRFGAHGKLKQKLMERAARDESGDSSRMSLVDDESILRHQATELEQQLAAARRNLAIEEIPELREAIRGEYQRINHELESTCKQLETIQFQRTKLEVAGRSPEQEVKAALNLLEQIRHITENDSAR</sequence>
<dbReference type="AlphaFoldDB" id="A0A3D3R441"/>
<dbReference type="Gene3D" id="3.90.1750.20">
    <property type="entry name" value="Putative Large Serine Recombinase, Chain B, Domain 2"/>
    <property type="match status" value="1"/>
</dbReference>
<evidence type="ECO:0000256" key="1">
    <source>
        <dbReference type="ARBA" id="ARBA00023125"/>
    </source>
</evidence>
<evidence type="ECO:0000313" key="4">
    <source>
        <dbReference type="EMBL" id="HCO23641.1"/>
    </source>
</evidence>
<evidence type="ECO:0000313" key="5">
    <source>
        <dbReference type="Proteomes" id="UP000263642"/>
    </source>
</evidence>
<dbReference type="Pfam" id="PF00239">
    <property type="entry name" value="Resolvase"/>
    <property type="match status" value="1"/>
</dbReference>
<dbReference type="PANTHER" id="PTHR30461:SF2">
    <property type="entry name" value="SERINE RECOMBINASE PINE-RELATED"/>
    <property type="match status" value="1"/>
</dbReference>
<keyword evidence="1" id="KW-0238">DNA-binding</keyword>
<dbReference type="Proteomes" id="UP000263642">
    <property type="component" value="Unassembled WGS sequence"/>
</dbReference>
<comment type="caution">
    <text evidence="4">The sequence shown here is derived from an EMBL/GenBank/DDBJ whole genome shotgun (WGS) entry which is preliminary data.</text>
</comment>
<dbReference type="InterPro" id="IPR011109">
    <property type="entry name" value="DNA_bind_recombinase_dom"/>
</dbReference>
<dbReference type="InterPro" id="IPR050639">
    <property type="entry name" value="SSR_resolvase"/>
</dbReference>
<dbReference type="GO" id="GO:0003677">
    <property type="term" value="F:DNA binding"/>
    <property type="evidence" value="ECO:0007669"/>
    <property type="project" value="UniProtKB-KW"/>
</dbReference>
<reference evidence="4 5" key="1">
    <citation type="journal article" date="2018" name="Nat. Biotechnol.">
        <title>A standardized bacterial taxonomy based on genome phylogeny substantially revises the tree of life.</title>
        <authorList>
            <person name="Parks D.H."/>
            <person name="Chuvochina M."/>
            <person name="Waite D.W."/>
            <person name="Rinke C."/>
            <person name="Skarshewski A."/>
            <person name="Chaumeil P.A."/>
            <person name="Hugenholtz P."/>
        </authorList>
    </citation>
    <scope>NUCLEOTIDE SEQUENCE [LARGE SCALE GENOMIC DNA]</scope>
    <source>
        <strain evidence="4">UBA9375</strain>
    </source>
</reference>
<proteinExistence type="predicted"/>
<accession>A0A3D3R441</accession>
<protein>
    <recommendedName>
        <fullName evidence="3">Resolvase/invertase-type recombinase catalytic domain-containing protein</fullName>
    </recommendedName>
</protein>
<dbReference type="Pfam" id="PF07508">
    <property type="entry name" value="Recombinase"/>
    <property type="match status" value="1"/>
</dbReference>
<organism evidence="4 5">
    <name type="scientific">Gimesia maris</name>
    <dbReference type="NCBI Taxonomy" id="122"/>
    <lineage>
        <taxon>Bacteria</taxon>
        <taxon>Pseudomonadati</taxon>
        <taxon>Planctomycetota</taxon>
        <taxon>Planctomycetia</taxon>
        <taxon>Planctomycetales</taxon>
        <taxon>Planctomycetaceae</taxon>
        <taxon>Gimesia</taxon>
    </lineage>
</organism>
<feature type="non-terminal residue" evidence="4">
    <location>
        <position position="568"/>
    </location>
</feature>
<gene>
    <name evidence="4" type="ORF">DIT97_11505</name>
</gene>
<name>A0A3D3R441_9PLAN</name>